<dbReference type="InterPro" id="IPR036513">
    <property type="entry name" value="STAS_dom_sf"/>
</dbReference>
<protein>
    <submittedName>
        <fullName evidence="3">ATP-binding protein</fullName>
    </submittedName>
</protein>
<dbReference type="Proteomes" id="UP001231924">
    <property type="component" value="Unassembled WGS sequence"/>
</dbReference>
<dbReference type="InterPro" id="IPR036890">
    <property type="entry name" value="HATPase_C_sf"/>
</dbReference>
<feature type="domain" description="STAS" evidence="2">
    <location>
        <begin position="7"/>
        <end position="116"/>
    </location>
</feature>
<keyword evidence="4" id="KW-1185">Reference proteome</keyword>
<dbReference type="InterPro" id="IPR050267">
    <property type="entry name" value="Anti-sigma-factor_SerPK"/>
</dbReference>
<evidence type="ECO:0000313" key="3">
    <source>
        <dbReference type="EMBL" id="MDL5160559.1"/>
    </source>
</evidence>
<dbReference type="Pfam" id="PF13581">
    <property type="entry name" value="HATPase_c_2"/>
    <property type="match status" value="1"/>
</dbReference>
<organism evidence="3 4">
    <name type="scientific">Actinomycetospora termitidis</name>
    <dbReference type="NCBI Taxonomy" id="3053470"/>
    <lineage>
        <taxon>Bacteria</taxon>
        <taxon>Bacillati</taxon>
        <taxon>Actinomycetota</taxon>
        <taxon>Actinomycetes</taxon>
        <taxon>Pseudonocardiales</taxon>
        <taxon>Pseudonocardiaceae</taxon>
        <taxon>Actinomycetospora</taxon>
    </lineage>
</organism>
<dbReference type="EMBL" id="JASVWF010000012">
    <property type="protein sequence ID" value="MDL5160559.1"/>
    <property type="molecule type" value="Genomic_DNA"/>
</dbReference>
<dbReference type="Gene3D" id="3.30.750.24">
    <property type="entry name" value="STAS domain"/>
    <property type="match status" value="1"/>
</dbReference>
<gene>
    <name evidence="3" type="ORF">QRT03_31655</name>
</gene>
<dbReference type="Gene3D" id="3.30.565.10">
    <property type="entry name" value="Histidine kinase-like ATPase, C-terminal domain"/>
    <property type="match status" value="1"/>
</dbReference>
<keyword evidence="1" id="KW-0723">Serine/threonine-protein kinase</keyword>
<dbReference type="PANTHER" id="PTHR35526:SF3">
    <property type="entry name" value="ANTI-SIGMA-F FACTOR RSBW"/>
    <property type="match status" value="1"/>
</dbReference>
<evidence type="ECO:0000256" key="1">
    <source>
        <dbReference type="ARBA" id="ARBA00022527"/>
    </source>
</evidence>
<dbReference type="GO" id="GO:0005524">
    <property type="term" value="F:ATP binding"/>
    <property type="evidence" value="ECO:0007669"/>
    <property type="project" value="UniProtKB-KW"/>
</dbReference>
<sequence length="254" mass="27235">MQQIAWQVRAAPSRGGAVVATVEGDLDRTGREAFVAALTDLLVDHHRVVVDVSALRPQHASVVHAFTEAIERTGGWPSACLALAAPDPTLAALLTGSGVAHRVPVFADVAEAAAHLDDRPRLLRAWWRFTVDPHAPGLARAKVRDTCDRWGVGDQVREAAEIVVTELVTNSVEHATSASVVSVERRDTTLLMTVRDYGVGHRIPEAPSWVAPPTSSPRGRGLAMVAAVSREWGIRRHPDGTTIWAEMTPGSVGV</sequence>
<comment type="caution">
    <text evidence="3">The sequence shown here is derived from an EMBL/GenBank/DDBJ whole genome shotgun (WGS) entry which is preliminary data.</text>
</comment>
<name>A0ABT7MK41_9PSEU</name>
<accession>A0ABT7MK41</accession>
<keyword evidence="3" id="KW-0547">Nucleotide-binding</keyword>
<dbReference type="SUPFAM" id="SSF55874">
    <property type="entry name" value="ATPase domain of HSP90 chaperone/DNA topoisomerase II/histidine kinase"/>
    <property type="match status" value="1"/>
</dbReference>
<keyword evidence="1" id="KW-0808">Transferase</keyword>
<dbReference type="CDD" id="cd16936">
    <property type="entry name" value="HATPase_RsbW-like"/>
    <property type="match status" value="1"/>
</dbReference>
<keyword evidence="1" id="KW-0418">Kinase</keyword>
<dbReference type="InterPro" id="IPR003594">
    <property type="entry name" value="HATPase_dom"/>
</dbReference>
<dbReference type="PROSITE" id="PS50801">
    <property type="entry name" value="STAS"/>
    <property type="match status" value="1"/>
</dbReference>
<dbReference type="Pfam" id="PF01740">
    <property type="entry name" value="STAS"/>
    <property type="match status" value="1"/>
</dbReference>
<dbReference type="PANTHER" id="PTHR35526">
    <property type="entry name" value="ANTI-SIGMA-F FACTOR RSBW-RELATED"/>
    <property type="match status" value="1"/>
</dbReference>
<reference evidence="3 4" key="1">
    <citation type="submission" date="2023-06" db="EMBL/GenBank/DDBJ databases">
        <title>Actinomycetospora Odt1-22.</title>
        <authorList>
            <person name="Supong K."/>
        </authorList>
    </citation>
    <scope>NUCLEOTIDE SEQUENCE [LARGE SCALE GENOMIC DNA]</scope>
    <source>
        <strain evidence="3 4">Odt1-22</strain>
    </source>
</reference>
<evidence type="ECO:0000313" key="4">
    <source>
        <dbReference type="Proteomes" id="UP001231924"/>
    </source>
</evidence>
<evidence type="ECO:0000259" key="2">
    <source>
        <dbReference type="PROSITE" id="PS50801"/>
    </source>
</evidence>
<proteinExistence type="predicted"/>
<keyword evidence="3" id="KW-0067">ATP-binding</keyword>
<dbReference type="InterPro" id="IPR002645">
    <property type="entry name" value="STAS_dom"/>
</dbReference>
<dbReference type="SUPFAM" id="SSF52091">
    <property type="entry name" value="SpoIIaa-like"/>
    <property type="match status" value="1"/>
</dbReference>
<dbReference type="RefSeq" id="WP_286057160.1">
    <property type="nucleotide sequence ID" value="NZ_JASVWF010000012.1"/>
</dbReference>